<evidence type="ECO:0000313" key="2">
    <source>
        <dbReference type="EMBL" id="CAA9559127.1"/>
    </source>
</evidence>
<organism evidence="2">
    <name type="scientific">uncultured Thermomicrobiales bacterium</name>
    <dbReference type="NCBI Taxonomy" id="1645740"/>
    <lineage>
        <taxon>Bacteria</taxon>
        <taxon>Pseudomonadati</taxon>
        <taxon>Thermomicrobiota</taxon>
        <taxon>Thermomicrobia</taxon>
        <taxon>Thermomicrobiales</taxon>
        <taxon>environmental samples</taxon>
    </lineage>
</organism>
<feature type="compositionally biased region" description="Gly residues" evidence="1">
    <location>
        <begin position="21"/>
        <end position="39"/>
    </location>
</feature>
<reference evidence="2" key="1">
    <citation type="submission" date="2020-02" db="EMBL/GenBank/DDBJ databases">
        <authorList>
            <person name="Meier V. D."/>
        </authorList>
    </citation>
    <scope>NUCLEOTIDE SEQUENCE</scope>
    <source>
        <strain evidence="2">AVDCRST_MAG49</strain>
    </source>
</reference>
<name>A0A6J4UT40_9BACT</name>
<evidence type="ECO:0000256" key="1">
    <source>
        <dbReference type="SAM" id="MobiDB-lite"/>
    </source>
</evidence>
<proteinExistence type="predicted"/>
<protein>
    <submittedName>
        <fullName evidence="2">Uncharacterized protein</fullName>
    </submittedName>
</protein>
<accession>A0A6J4UT40</accession>
<dbReference type="EMBL" id="CADCWG010000156">
    <property type="protein sequence ID" value="CAA9559127.1"/>
    <property type="molecule type" value="Genomic_DNA"/>
</dbReference>
<dbReference type="AlphaFoldDB" id="A0A6J4UT40"/>
<feature type="region of interest" description="Disordered" evidence="1">
    <location>
        <begin position="1"/>
        <end position="39"/>
    </location>
</feature>
<feature type="non-terminal residue" evidence="2">
    <location>
        <position position="1"/>
    </location>
</feature>
<feature type="non-terminal residue" evidence="2">
    <location>
        <position position="39"/>
    </location>
</feature>
<sequence length="39" mass="4037">WLWRSRRSGPRLGYATARGATNGGGDVGHGSGGPVTGRR</sequence>
<gene>
    <name evidence="2" type="ORF">AVDCRST_MAG49-2395</name>
</gene>